<dbReference type="EMBL" id="MU155248">
    <property type="protein sequence ID" value="KAF9477896.1"/>
    <property type="molecule type" value="Genomic_DNA"/>
</dbReference>
<protein>
    <recommendedName>
        <fullName evidence="3">BTB domain-containing protein</fullName>
    </recommendedName>
</protein>
<name>A0A9P5YZ70_9AGAR</name>
<evidence type="ECO:0000313" key="1">
    <source>
        <dbReference type="EMBL" id="KAF9477896.1"/>
    </source>
</evidence>
<sequence length="217" mass="24546">MQDGAMAIVCAIRPHDTYYFQNVIFEVGCTHYRVPKGCLDYKGTPFPDLFAPLTLKDDNGDYAEPIRLEGISEKQFEGFLRAVFPIFGTPFPTESVIGALELAVKWNFSKLQVDLTNQLEPSIKDLSLHETIRIARLSRKRKWLVDVFVDLIDHRKPLELVALMQNGIDASTVAKLLEIRERFANVSAKPSTESLVADCFSAELKNMGIWEFNTDTC</sequence>
<proteinExistence type="predicted"/>
<reference evidence="1" key="1">
    <citation type="submission" date="2020-11" db="EMBL/GenBank/DDBJ databases">
        <authorList>
            <consortium name="DOE Joint Genome Institute"/>
            <person name="Ahrendt S."/>
            <person name="Riley R."/>
            <person name="Andreopoulos W."/>
            <person name="Labutti K."/>
            <person name="Pangilinan J."/>
            <person name="Ruiz-Duenas F.J."/>
            <person name="Barrasa J.M."/>
            <person name="Sanchez-Garcia M."/>
            <person name="Camarero S."/>
            <person name="Miyauchi S."/>
            <person name="Serrano A."/>
            <person name="Linde D."/>
            <person name="Babiker R."/>
            <person name="Drula E."/>
            <person name="Ayuso-Fernandez I."/>
            <person name="Pacheco R."/>
            <person name="Padilla G."/>
            <person name="Ferreira P."/>
            <person name="Barriuso J."/>
            <person name="Kellner H."/>
            <person name="Castanera R."/>
            <person name="Alfaro M."/>
            <person name="Ramirez L."/>
            <person name="Pisabarro A.G."/>
            <person name="Kuo A."/>
            <person name="Tritt A."/>
            <person name="Lipzen A."/>
            <person name="He G."/>
            <person name="Yan M."/>
            <person name="Ng V."/>
            <person name="Cullen D."/>
            <person name="Martin F."/>
            <person name="Rosso M.-N."/>
            <person name="Henrissat B."/>
            <person name="Hibbett D."/>
            <person name="Martinez A.T."/>
            <person name="Grigoriev I.V."/>
        </authorList>
    </citation>
    <scope>NUCLEOTIDE SEQUENCE</scope>
    <source>
        <strain evidence="1">CIRM-BRFM 674</strain>
    </source>
</reference>
<dbReference type="Proteomes" id="UP000807469">
    <property type="component" value="Unassembled WGS sequence"/>
</dbReference>
<accession>A0A9P5YZ70</accession>
<dbReference type="OrthoDB" id="2882635at2759"/>
<comment type="caution">
    <text evidence="1">The sequence shown here is derived from an EMBL/GenBank/DDBJ whole genome shotgun (WGS) entry which is preliminary data.</text>
</comment>
<evidence type="ECO:0000313" key="2">
    <source>
        <dbReference type="Proteomes" id="UP000807469"/>
    </source>
</evidence>
<gene>
    <name evidence="1" type="ORF">BDN70DRAFT_880663</name>
</gene>
<evidence type="ECO:0008006" key="3">
    <source>
        <dbReference type="Google" id="ProtNLM"/>
    </source>
</evidence>
<keyword evidence="2" id="KW-1185">Reference proteome</keyword>
<organism evidence="1 2">
    <name type="scientific">Pholiota conissans</name>
    <dbReference type="NCBI Taxonomy" id="109636"/>
    <lineage>
        <taxon>Eukaryota</taxon>
        <taxon>Fungi</taxon>
        <taxon>Dikarya</taxon>
        <taxon>Basidiomycota</taxon>
        <taxon>Agaricomycotina</taxon>
        <taxon>Agaricomycetes</taxon>
        <taxon>Agaricomycetidae</taxon>
        <taxon>Agaricales</taxon>
        <taxon>Agaricineae</taxon>
        <taxon>Strophariaceae</taxon>
        <taxon>Pholiota</taxon>
    </lineage>
</organism>
<dbReference type="AlphaFoldDB" id="A0A9P5YZ70"/>